<gene>
    <name evidence="2" type="ORF">CCMP2556_LOCUS2143</name>
</gene>
<feature type="compositionally biased region" description="Basic and acidic residues" evidence="1">
    <location>
        <begin position="240"/>
        <end position="257"/>
    </location>
</feature>
<keyword evidence="3" id="KW-1185">Reference proteome</keyword>
<proteinExistence type="predicted"/>
<dbReference type="EMBL" id="CAXAMN010000780">
    <property type="protein sequence ID" value="CAK8990670.1"/>
    <property type="molecule type" value="Genomic_DNA"/>
</dbReference>
<comment type="caution">
    <text evidence="2">The sequence shown here is derived from an EMBL/GenBank/DDBJ whole genome shotgun (WGS) entry which is preliminary data.</text>
</comment>
<sequence>MPPCIVMNPQQTLASRPPLFGRKSDPLALALVPLHQALGSLQPLPPRKNLRPSTRNDERRQRRAAAKEERLLEDFLEKEPLAEPSEPVQGEEHLEDLHEAVLFEMFPEEPKAVEEALLRFAGSSHQASRALEALLARPDSKTAEDEDDLDYDCADAGVAEVDEDEWEEDWEDEEYGEYWEDEDDDAPGACSFCGAAGDAELAEDGEFYCSRCWEEWAEGTAAEEPPPSASAPAPARRWGARREEHKAMPATPAEREPAAVPSGLGKAFFQSLDGAPQWADAPTRPEAGGKELVALRPKEERGTEEMASKKGVRVCSVAQRRNRCHGKNTDSTKLQSAFSMRFHPYFYGTSRWPLGL</sequence>
<name>A0ABP0HKB2_9DINO</name>
<evidence type="ECO:0000256" key="1">
    <source>
        <dbReference type="SAM" id="MobiDB-lite"/>
    </source>
</evidence>
<reference evidence="2 3" key="1">
    <citation type="submission" date="2024-02" db="EMBL/GenBank/DDBJ databases">
        <authorList>
            <person name="Chen Y."/>
            <person name="Shah S."/>
            <person name="Dougan E. K."/>
            <person name="Thang M."/>
            <person name="Chan C."/>
        </authorList>
    </citation>
    <scope>NUCLEOTIDE SEQUENCE [LARGE SCALE GENOMIC DNA]</scope>
</reference>
<feature type="compositionally biased region" description="Basic and acidic residues" evidence="1">
    <location>
        <begin position="54"/>
        <end position="81"/>
    </location>
</feature>
<feature type="region of interest" description="Disordered" evidence="1">
    <location>
        <begin position="219"/>
        <end position="259"/>
    </location>
</feature>
<evidence type="ECO:0000313" key="3">
    <source>
        <dbReference type="Proteomes" id="UP001642484"/>
    </source>
</evidence>
<accession>A0ABP0HKB2</accession>
<dbReference type="Proteomes" id="UP001642484">
    <property type="component" value="Unassembled WGS sequence"/>
</dbReference>
<organism evidence="2 3">
    <name type="scientific">Durusdinium trenchii</name>
    <dbReference type="NCBI Taxonomy" id="1381693"/>
    <lineage>
        <taxon>Eukaryota</taxon>
        <taxon>Sar</taxon>
        <taxon>Alveolata</taxon>
        <taxon>Dinophyceae</taxon>
        <taxon>Suessiales</taxon>
        <taxon>Symbiodiniaceae</taxon>
        <taxon>Durusdinium</taxon>
    </lineage>
</organism>
<protein>
    <recommendedName>
        <fullName evidence="4">CUE domain-containing protein</fullName>
    </recommendedName>
</protein>
<feature type="region of interest" description="Disordered" evidence="1">
    <location>
        <begin position="38"/>
        <end position="92"/>
    </location>
</feature>
<evidence type="ECO:0008006" key="4">
    <source>
        <dbReference type="Google" id="ProtNLM"/>
    </source>
</evidence>
<evidence type="ECO:0000313" key="2">
    <source>
        <dbReference type="EMBL" id="CAK8990670.1"/>
    </source>
</evidence>